<feature type="chain" id="PRO_5045371029" description="Toxin co-regulated pilus biosynthesis protein Q C-terminal domain-containing protein" evidence="2">
    <location>
        <begin position="37"/>
        <end position="186"/>
    </location>
</feature>
<dbReference type="InterPro" id="IPR018927">
    <property type="entry name" value="Pilus_synth_Q_C"/>
</dbReference>
<comment type="caution">
    <text evidence="4">The sequence shown here is derived from an EMBL/GenBank/DDBJ whole genome shotgun (WGS) entry which is preliminary data.</text>
</comment>
<dbReference type="Proteomes" id="UP001260715">
    <property type="component" value="Unassembled WGS sequence"/>
</dbReference>
<protein>
    <recommendedName>
        <fullName evidence="3">Toxin co-regulated pilus biosynthesis protein Q C-terminal domain-containing protein</fullName>
    </recommendedName>
</protein>
<dbReference type="EMBL" id="JAVDSJ010000001">
    <property type="protein sequence ID" value="MDR6582521.1"/>
    <property type="molecule type" value="Genomic_DNA"/>
</dbReference>
<dbReference type="Gene3D" id="3.55.50.70">
    <property type="match status" value="1"/>
</dbReference>
<feature type="region of interest" description="Disordered" evidence="1">
    <location>
        <begin position="37"/>
        <end position="67"/>
    </location>
</feature>
<evidence type="ECO:0000259" key="3">
    <source>
        <dbReference type="Pfam" id="PF10671"/>
    </source>
</evidence>
<dbReference type="RefSeq" id="WP_102662402.1">
    <property type="nucleotide sequence ID" value="NZ_JAVDSJ010000001.1"/>
</dbReference>
<gene>
    <name evidence="4" type="ORF">J2W50_000696</name>
</gene>
<proteinExistence type="predicted"/>
<evidence type="ECO:0000256" key="2">
    <source>
        <dbReference type="SAM" id="SignalP"/>
    </source>
</evidence>
<evidence type="ECO:0000313" key="4">
    <source>
        <dbReference type="EMBL" id="MDR6582521.1"/>
    </source>
</evidence>
<evidence type="ECO:0000256" key="1">
    <source>
        <dbReference type="SAM" id="MobiDB-lite"/>
    </source>
</evidence>
<accession>A0ABU1P9C7</accession>
<keyword evidence="5" id="KW-1185">Reference proteome</keyword>
<reference evidence="4 5" key="1">
    <citation type="submission" date="2023-07" db="EMBL/GenBank/DDBJ databases">
        <title>Sorghum-associated microbial communities from plants grown in Nebraska, USA.</title>
        <authorList>
            <person name="Schachtman D."/>
        </authorList>
    </citation>
    <scope>NUCLEOTIDE SEQUENCE [LARGE SCALE GENOMIC DNA]</scope>
    <source>
        <strain evidence="4 5">596</strain>
    </source>
</reference>
<organism evidence="4 5">
    <name type="scientific">Herbaspirillum frisingense</name>
    <dbReference type="NCBI Taxonomy" id="92645"/>
    <lineage>
        <taxon>Bacteria</taxon>
        <taxon>Pseudomonadati</taxon>
        <taxon>Pseudomonadota</taxon>
        <taxon>Betaproteobacteria</taxon>
        <taxon>Burkholderiales</taxon>
        <taxon>Oxalobacteraceae</taxon>
        <taxon>Herbaspirillum</taxon>
    </lineage>
</organism>
<dbReference type="Pfam" id="PF10671">
    <property type="entry name" value="TcpQ"/>
    <property type="match status" value="1"/>
</dbReference>
<sequence length="186" mass="20385">MKKVTAYLTDPTRLTRLGRQWLPPLVLMAASLPVHAEQATEPASDSAQVQAEAPAEAPSPAAPANARASAWLPKGDTIAPELSDGIAMSALGQQPDPGVQQWQVRRTDVSVRRMLQRWGSDAGWQLVWDAPRDFPIETELQLSGRIEQVVSAVIESLATTDYPVQARINSELRIIRIGRYLEGKAR</sequence>
<feature type="domain" description="Toxin co-regulated pilus biosynthesis protein Q C-terminal" evidence="3">
    <location>
        <begin position="100"/>
        <end position="177"/>
    </location>
</feature>
<feature type="signal peptide" evidence="2">
    <location>
        <begin position="1"/>
        <end position="36"/>
    </location>
</feature>
<feature type="compositionally biased region" description="Low complexity" evidence="1">
    <location>
        <begin position="51"/>
        <end position="67"/>
    </location>
</feature>
<keyword evidence="2" id="KW-0732">Signal</keyword>
<name>A0ABU1P9C7_9BURK</name>
<evidence type="ECO:0000313" key="5">
    <source>
        <dbReference type="Proteomes" id="UP001260715"/>
    </source>
</evidence>